<dbReference type="STRING" id="1447872.A0A1J9QSF7"/>
<feature type="region of interest" description="Disordered" evidence="1">
    <location>
        <begin position="162"/>
        <end position="265"/>
    </location>
</feature>
<sequence>MNSSATSTITPPTCAAVNKFRCLFSHDIRRKAKRWQDGFLCFHSFNKRVMVYDTQNNFIGDLHWRDGEELDDGDELELERGILVQVGERVEKTHTDLTELLDKRKHAATSSPAKAFLSDVSSSRSVLAAHHGSNSNNNTAPNSSGRLKSLNELLGIGKTPIGRAVLPSRSPYEERRRIICPDDDSAETKERAPKRQRVNRREQRRDVDGLSRQHPLRDSSSYSSMSNSLASFQPAGSISASTKSSSKDVPNVKNKGNRTKSQTVIDLTNPTKPVNTLKLAIEKPRKKLMYRDLLPAQAGQRPAPECNQSSRETQSNVRTSQPQLPVEDPAVEIENVPPAGHGFKQTDRTSTEITSALDLIPSTSALRTSQEADLPSTSQKAKSINEFFKPSVQKPPPNPTGKQQKEASPNPPVETLHPIISITTKDLSSYSPDRPEYPERLFTRSHSDAAPSLTVPLCASHPSSPEPRINHAQTIRRSISPLPLSTPAERCEPPLSPPTEPKAAHPPPPKPFQKAHSDASSVLGITTTSAAAPRSRQSLLAPKRNQHVATCVDVDEEVQGPWTEEALDLFDWWPAGRPKPERRKATG</sequence>
<name>A0A1J9QSF7_9EURO</name>
<feature type="compositionally biased region" description="Pro residues" evidence="1">
    <location>
        <begin position="494"/>
        <end position="511"/>
    </location>
</feature>
<dbReference type="EMBL" id="LGRN01000042">
    <property type="protein sequence ID" value="OJD18197.1"/>
    <property type="molecule type" value="Genomic_DNA"/>
</dbReference>
<evidence type="ECO:0000256" key="1">
    <source>
        <dbReference type="SAM" id="MobiDB-lite"/>
    </source>
</evidence>
<reference evidence="3 4" key="1">
    <citation type="submission" date="2015-07" db="EMBL/GenBank/DDBJ databases">
        <title>Emmonsia species relationships and genome sequence.</title>
        <authorList>
            <consortium name="The Broad Institute Genomics Platform"/>
            <person name="Cuomo C.A."/>
            <person name="Munoz J.F."/>
            <person name="Imamovic A."/>
            <person name="Priest M.E."/>
            <person name="Young S."/>
            <person name="Clay O.K."/>
            <person name="McEwen J.G."/>
        </authorList>
    </citation>
    <scope>NUCLEOTIDE SEQUENCE [LARGE SCALE GENOMIC DNA]</scope>
    <source>
        <strain evidence="3 4">UAMH 9510</strain>
    </source>
</reference>
<organism evidence="3 4">
    <name type="scientific">Emergomyces pasteurianus Ep9510</name>
    <dbReference type="NCBI Taxonomy" id="1447872"/>
    <lineage>
        <taxon>Eukaryota</taxon>
        <taxon>Fungi</taxon>
        <taxon>Dikarya</taxon>
        <taxon>Ascomycota</taxon>
        <taxon>Pezizomycotina</taxon>
        <taxon>Eurotiomycetes</taxon>
        <taxon>Eurotiomycetidae</taxon>
        <taxon>Onygenales</taxon>
        <taxon>Ajellomycetaceae</taxon>
        <taxon>Emergomyces</taxon>
    </lineage>
</organism>
<dbReference type="Proteomes" id="UP000182235">
    <property type="component" value="Unassembled WGS sequence"/>
</dbReference>
<feature type="compositionally biased region" description="Polar residues" evidence="1">
    <location>
        <begin position="306"/>
        <end position="323"/>
    </location>
</feature>
<evidence type="ECO:0000259" key="2">
    <source>
        <dbReference type="Pfam" id="PF10382"/>
    </source>
</evidence>
<keyword evidence="4" id="KW-1185">Reference proteome</keyword>
<dbReference type="AlphaFoldDB" id="A0A1J9QSF7"/>
<dbReference type="InterPro" id="IPR018838">
    <property type="entry name" value="ZGRF1-like_N"/>
</dbReference>
<dbReference type="OrthoDB" id="6513042at2759"/>
<proteinExistence type="predicted"/>
<dbReference type="GO" id="GO:0005634">
    <property type="term" value="C:nucleus"/>
    <property type="evidence" value="ECO:0007669"/>
    <property type="project" value="TreeGrafter"/>
</dbReference>
<feature type="compositionally biased region" description="Basic and acidic residues" evidence="1">
    <location>
        <begin position="171"/>
        <end position="217"/>
    </location>
</feature>
<accession>A0A1J9QSF7</accession>
<feature type="region of interest" description="Disordered" evidence="1">
    <location>
        <begin position="453"/>
        <end position="546"/>
    </location>
</feature>
<protein>
    <recommendedName>
        <fullName evidence="2">5'-3' DNA helicase ZGRF1-like N-terminal domain-containing protein</fullName>
    </recommendedName>
</protein>
<dbReference type="Pfam" id="PF10382">
    <property type="entry name" value="ZGRF1-like_N"/>
    <property type="match status" value="1"/>
</dbReference>
<dbReference type="PANTHER" id="PTHR28535:SF1">
    <property type="entry name" value="PROTEIN ZGRF1"/>
    <property type="match status" value="1"/>
</dbReference>
<feature type="domain" description="5'-3' DNA helicase ZGRF1-like N-terminal" evidence="2">
    <location>
        <begin position="17"/>
        <end position="97"/>
    </location>
</feature>
<dbReference type="VEuPathDB" id="FungiDB:AJ78_01755"/>
<evidence type="ECO:0000313" key="4">
    <source>
        <dbReference type="Proteomes" id="UP000182235"/>
    </source>
</evidence>
<feature type="compositionally biased region" description="Polar residues" evidence="1">
    <location>
        <begin position="518"/>
        <end position="538"/>
    </location>
</feature>
<dbReference type="InterPro" id="IPR052800">
    <property type="entry name" value="DNA_Repair_Helicase_ZGRF1"/>
</dbReference>
<feature type="compositionally biased region" description="Low complexity" evidence="1">
    <location>
        <begin position="219"/>
        <end position="244"/>
    </location>
</feature>
<feature type="compositionally biased region" description="Low complexity" evidence="1">
    <location>
        <begin position="133"/>
        <end position="144"/>
    </location>
</feature>
<dbReference type="GO" id="GO:0006302">
    <property type="term" value="P:double-strand break repair"/>
    <property type="evidence" value="ECO:0007669"/>
    <property type="project" value="TreeGrafter"/>
</dbReference>
<evidence type="ECO:0000313" key="3">
    <source>
        <dbReference type="EMBL" id="OJD18197.1"/>
    </source>
</evidence>
<dbReference type="GO" id="GO:0035861">
    <property type="term" value="C:site of double-strand break"/>
    <property type="evidence" value="ECO:0007669"/>
    <property type="project" value="TreeGrafter"/>
</dbReference>
<feature type="region of interest" description="Disordered" evidence="1">
    <location>
        <begin position="388"/>
        <end position="416"/>
    </location>
</feature>
<feature type="region of interest" description="Disordered" evidence="1">
    <location>
        <begin position="127"/>
        <end position="146"/>
    </location>
</feature>
<dbReference type="PANTHER" id="PTHR28535">
    <property type="entry name" value="ZINC FINGER GRF-TYPE CONTAINING 1"/>
    <property type="match status" value="1"/>
</dbReference>
<gene>
    <name evidence="3" type="ORF">AJ78_01755</name>
</gene>
<feature type="region of interest" description="Disordered" evidence="1">
    <location>
        <begin position="296"/>
        <end position="325"/>
    </location>
</feature>
<comment type="caution">
    <text evidence="3">The sequence shown here is derived from an EMBL/GenBank/DDBJ whole genome shotgun (WGS) entry which is preliminary data.</text>
</comment>